<feature type="compositionally biased region" description="Low complexity" evidence="1">
    <location>
        <begin position="280"/>
        <end position="295"/>
    </location>
</feature>
<feature type="region of interest" description="Disordered" evidence="1">
    <location>
        <begin position="1"/>
        <end position="24"/>
    </location>
</feature>
<feature type="region of interest" description="Disordered" evidence="1">
    <location>
        <begin position="209"/>
        <end position="228"/>
    </location>
</feature>
<gene>
    <name evidence="2" type="ORF">FFLO_02424</name>
</gene>
<proteinExistence type="predicted"/>
<organism evidence="2 3">
    <name type="scientific">Filobasidium floriforme</name>
    <dbReference type="NCBI Taxonomy" id="5210"/>
    <lineage>
        <taxon>Eukaryota</taxon>
        <taxon>Fungi</taxon>
        <taxon>Dikarya</taxon>
        <taxon>Basidiomycota</taxon>
        <taxon>Agaricomycotina</taxon>
        <taxon>Tremellomycetes</taxon>
        <taxon>Filobasidiales</taxon>
        <taxon>Filobasidiaceae</taxon>
        <taxon>Filobasidium</taxon>
    </lineage>
</organism>
<accession>A0A8K0NU21</accession>
<comment type="caution">
    <text evidence="2">The sequence shown here is derived from an EMBL/GenBank/DDBJ whole genome shotgun (WGS) entry which is preliminary data.</text>
</comment>
<sequence>MSLPVTPTKQIMRTNIPSSGPSSIPPLNLAEFGADSRARGCADVVFGFSNQKNRRAERIRRSSFDAPELMNPSPTSTTSSSPTTTSPPTPSPSAHQSRKVPEKKSFFNLKNASTPNFSGFGRSLLPPTPSPTKPSGPIGLGINMAAVVERTAPIPASHRFAARKGLKSQPVSRLFKVGKGTTATYFEPVPQRQPAIAGPSSVLVEREELDAEANDDGQDDEDSSDDEFVSYHDSYEDLISSYMSPPEGHAALGPSNLAELMALRESTERIYTQAITQAGPSTPRRSSAPSSSLPKRLPRKAVPSYLNAVARAEPVVDVPATIPSPVIPERTGSLPVTPTLESEMVYDRRAESHHARTSSRESSDSSSSSLMDDESSRDSLCSSISSLASPTMSESGSMPVTPLTATQFPQSSPFFVKGKTFELDVASVFFAPSPTHNNLELPATTNDLVSPNKSFYQNQAATQSSWAILTSKFKQPSSQEKTRFKKFFGKS</sequence>
<feature type="compositionally biased region" description="Polar residues" evidence="1">
    <location>
        <begin position="1"/>
        <end position="15"/>
    </location>
</feature>
<evidence type="ECO:0000313" key="3">
    <source>
        <dbReference type="Proteomes" id="UP000812966"/>
    </source>
</evidence>
<feature type="compositionally biased region" description="Polar residues" evidence="1">
    <location>
        <begin position="390"/>
        <end position="404"/>
    </location>
</feature>
<feature type="region of interest" description="Disordered" evidence="1">
    <location>
        <begin position="275"/>
        <end position="299"/>
    </location>
</feature>
<dbReference type="Proteomes" id="UP000812966">
    <property type="component" value="Unassembled WGS sequence"/>
</dbReference>
<feature type="region of interest" description="Disordered" evidence="1">
    <location>
        <begin position="54"/>
        <end position="137"/>
    </location>
</feature>
<evidence type="ECO:0000256" key="1">
    <source>
        <dbReference type="SAM" id="MobiDB-lite"/>
    </source>
</evidence>
<name>A0A8K0NU21_9TREE</name>
<protein>
    <submittedName>
        <fullName evidence="2">Uncharacterized protein</fullName>
    </submittedName>
</protein>
<dbReference type="AlphaFoldDB" id="A0A8K0NU21"/>
<feature type="region of interest" description="Disordered" evidence="1">
    <location>
        <begin position="348"/>
        <end position="404"/>
    </location>
</feature>
<evidence type="ECO:0000313" key="2">
    <source>
        <dbReference type="EMBL" id="KAG7562142.1"/>
    </source>
</evidence>
<reference evidence="2" key="1">
    <citation type="submission" date="2020-04" db="EMBL/GenBank/DDBJ databases">
        <title>Analysis of mating type loci in Filobasidium floriforme.</title>
        <authorList>
            <person name="Nowrousian M."/>
        </authorList>
    </citation>
    <scope>NUCLEOTIDE SEQUENCE</scope>
    <source>
        <strain evidence="2">CBS 6242</strain>
    </source>
</reference>
<keyword evidence="3" id="KW-1185">Reference proteome</keyword>
<feature type="compositionally biased region" description="Basic and acidic residues" evidence="1">
    <location>
        <begin position="54"/>
        <end position="63"/>
    </location>
</feature>
<dbReference type="EMBL" id="JABELV010000038">
    <property type="protein sequence ID" value="KAG7562142.1"/>
    <property type="molecule type" value="Genomic_DNA"/>
</dbReference>
<feature type="compositionally biased region" description="Low complexity" evidence="1">
    <location>
        <begin position="378"/>
        <end position="389"/>
    </location>
</feature>
<feature type="compositionally biased region" description="Polar residues" evidence="1">
    <location>
        <begin position="108"/>
        <end position="117"/>
    </location>
</feature>
<feature type="compositionally biased region" description="Low complexity" evidence="1">
    <location>
        <begin position="72"/>
        <end position="84"/>
    </location>
</feature>
<feature type="compositionally biased region" description="Basic and acidic residues" evidence="1">
    <location>
        <begin position="348"/>
        <end position="363"/>
    </location>
</feature>